<evidence type="ECO:0000313" key="5">
    <source>
        <dbReference type="Proteomes" id="UP000186607"/>
    </source>
</evidence>
<dbReference type="PANTHER" id="PTHR43230">
    <property type="entry name" value="ABC-TYPE DIPEPTIDE/OLIGOPEPTIDE TRANSPORT SYSTEM, ATPASE COMPONENT"/>
    <property type="match status" value="1"/>
</dbReference>
<dbReference type="SMART" id="SM00382">
    <property type="entry name" value="AAA"/>
    <property type="match status" value="1"/>
</dbReference>
<proteinExistence type="predicted"/>
<evidence type="ECO:0000313" key="4">
    <source>
        <dbReference type="EMBL" id="OLV17339.1"/>
    </source>
</evidence>
<accession>A0A1U7NWP7</accession>
<evidence type="ECO:0000259" key="3">
    <source>
        <dbReference type="PROSITE" id="PS50893"/>
    </source>
</evidence>
<dbReference type="STRING" id="249408.BOO71_0009133"/>
<dbReference type="RefSeq" id="WP_083653495.1">
    <property type="nucleotide sequence ID" value="NZ_MSTI01000104.1"/>
</dbReference>
<keyword evidence="1" id="KW-0547">Nucleotide-binding</keyword>
<dbReference type="InterPro" id="IPR003439">
    <property type="entry name" value="ABC_transporter-like_ATP-bd"/>
</dbReference>
<dbReference type="SUPFAM" id="SSF52540">
    <property type="entry name" value="P-loop containing nucleoside triphosphate hydrolases"/>
    <property type="match status" value="1"/>
</dbReference>
<dbReference type="PROSITE" id="PS50893">
    <property type="entry name" value="ABC_TRANSPORTER_2"/>
    <property type="match status" value="1"/>
</dbReference>
<sequence>MTGPQIDEVTASNPFSDSGTPLLEFAGVSRVFGSVTAVKDVSFQIAPGQIVALVGESGSGKTTLARLAMRLLLPTSGEIRLEGEPVGKHSQRAYWRTVQAAFQDPSASFNQFYTVRRLLRTSLGVLDQKLSRDELETRMAEALTQVGIPPAMLDKRPHELSGGQRQRVMIARALMLRPRLLVADEPTSMLDASLRVSLLNLLRDLRDQQGLSILLITHDLGQAYYVSDRLLVMYRGELVEQGETEAVVAERRHPYTQQLLADVPKLH</sequence>
<keyword evidence="5" id="KW-1185">Reference proteome</keyword>
<dbReference type="Proteomes" id="UP000186607">
    <property type="component" value="Unassembled WGS sequence"/>
</dbReference>
<dbReference type="PANTHER" id="PTHR43230:SF3">
    <property type="entry name" value="ABC-TYPE DIPEPTIDE_OLIGOPEPTIDE TRANSPORT SYSTEM, ATPASE COMPONENT"/>
    <property type="match status" value="1"/>
</dbReference>
<evidence type="ECO:0000256" key="2">
    <source>
        <dbReference type="ARBA" id="ARBA00022840"/>
    </source>
</evidence>
<feature type="domain" description="ABC transporter" evidence="3">
    <location>
        <begin position="23"/>
        <end position="260"/>
    </location>
</feature>
<dbReference type="OrthoDB" id="9806285at2"/>
<dbReference type="InterPro" id="IPR017871">
    <property type="entry name" value="ABC_transporter-like_CS"/>
</dbReference>
<gene>
    <name evidence="4" type="ORF">BOO71_0009133</name>
</gene>
<protein>
    <submittedName>
        <fullName evidence="4">Mannoside ABC transport system, ATP-binding protein 2</fullName>
    </submittedName>
</protein>
<dbReference type="CDD" id="cd03257">
    <property type="entry name" value="ABC_NikE_OppD_transporters"/>
    <property type="match status" value="1"/>
</dbReference>
<comment type="caution">
    <text evidence="4">The sequence shown here is derived from an EMBL/GenBank/DDBJ whole genome shotgun (WGS) entry which is preliminary data.</text>
</comment>
<dbReference type="AlphaFoldDB" id="A0A1U7NWP7"/>
<dbReference type="GO" id="GO:0005524">
    <property type="term" value="F:ATP binding"/>
    <property type="evidence" value="ECO:0007669"/>
    <property type="project" value="UniProtKB-KW"/>
</dbReference>
<name>A0A1U7NWP7_9DEIO</name>
<organism evidence="4 5">
    <name type="scientific">Deinococcus marmoris</name>
    <dbReference type="NCBI Taxonomy" id="249408"/>
    <lineage>
        <taxon>Bacteria</taxon>
        <taxon>Thermotogati</taxon>
        <taxon>Deinococcota</taxon>
        <taxon>Deinococci</taxon>
        <taxon>Deinococcales</taxon>
        <taxon>Deinococcaceae</taxon>
        <taxon>Deinococcus</taxon>
    </lineage>
</organism>
<dbReference type="InterPro" id="IPR003593">
    <property type="entry name" value="AAA+_ATPase"/>
</dbReference>
<dbReference type="Gene3D" id="3.40.50.300">
    <property type="entry name" value="P-loop containing nucleotide triphosphate hydrolases"/>
    <property type="match status" value="1"/>
</dbReference>
<dbReference type="EMBL" id="MSTI01000104">
    <property type="protein sequence ID" value="OLV17339.1"/>
    <property type="molecule type" value="Genomic_DNA"/>
</dbReference>
<evidence type="ECO:0000256" key="1">
    <source>
        <dbReference type="ARBA" id="ARBA00022741"/>
    </source>
</evidence>
<keyword evidence="2 4" id="KW-0067">ATP-binding</keyword>
<dbReference type="PROSITE" id="PS00211">
    <property type="entry name" value="ABC_TRANSPORTER_1"/>
    <property type="match status" value="1"/>
</dbReference>
<reference evidence="4 5" key="1">
    <citation type="submission" date="2017-01" db="EMBL/GenBank/DDBJ databases">
        <title>Genome Analysis of Deinococcus marmoris KOPRI26562.</title>
        <authorList>
            <person name="Kim J.H."/>
            <person name="Oh H.-M."/>
        </authorList>
    </citation>
    <scope>NUCLEOTIDE SEQUENCE [LARGE SCALE GENOMIC DNA]</scope>
    <source>
        <strain evidence="4 5">KOPRI26562</strain>
    </source>
</reference>
<dbReference type="Pfam" id="PF00005">
    <property type="entry name" value="ABC_tran"/>
    <property type="match status" value="1"/>
</dbReference>
<dbReference type="GO" id="GO:0016887">
    <property type="term" value="F:ATP hydrolysis activity"/>
    <property type="evidence" value="ECO:0007669"/>
    <property type="project" value="InterPro"/>
</dbReference>
<dbReference type="InterPro" id="IPR027417">
    <property type="entry name" value="P-loop_NTPase"/>
</dbReference>